<evidence type="ECO:0000256" key="7">
    <source>
        <dbReference type="ARBA" id="ARBA00022723"/>
    </source>
</evidence>
<keyword evidence="7" id="KW-0479">Metal-binding</keyword>
<comment type="catalytic activity">
    <reaction evidence="20">
        <text>ATP + (deoxyribonucleotide)n-3'-hydroxyl + 5'-phospho-(deoxyribonucleotide)m = (deoxyribonucleotide)n+m + AMP + diphosphate.</text>
        <dbReference type="EC" id="6.5.1.1"/>
    </reaction>
</comment>
<dbReference type="Pfam" id="PF13298">
    <property type="entry name" value="LigD_N"/>
    <property type="match status" value="1"/>
</dbReference>
<keyword evidence="9" id="KW-0227">DNA damage</keyword>
<dbReference type="EC" id="6.5.1.1" evidence="2"/>
<dbReference type="GO" id="GO:0005524">
    <property type="term" value="F:ATP binding"/>
    <property type="evidence" value="ECO:0007669"/>
    <property type="project" value="UniProtKB-KW"/>
</dbReference>
<keyword evidence="5" id="KW-0548">Nucleotidyltransferase</keyword>
<dbReference type="Pfam" id="PF01068">
    <property type="entry name" value="DNA_ligase_A_M"/>
    <property type="match status" value="1"/>
</dbReference>
<dbReference type="NCBIfam" id="TIGR02779">
    <property type="entry name" value="NHEJ_ligase_lig"/>
    <property type="match status" value="1"/>
</dbReference>
<keyword evidence="4" id="KW-0808">Transferase</keyword>
<dbReference type="PANTHER" id="PTHR42705">
    <property type="entry name" value="BIFUNCTIONAL NON-HOMOLOGOUS END JOINING PROTEIN LIGD"/>
    <property type="match status" value="1"/>
</dbReference>
<dbReference type="GO" id="GO:0004527">
    <property type="term" value="F:exonuclease activity"/>
    <property type="evidence" value="ECO:0007669"/>
    <property type="project" value="UniProtKB-KW"/>
</dbReference>
<keyword evidence="11" id="KW-0269">Exonuclease</keyword>
<dbReference type="PROSITE" id="PS50160">
    <property type="entry name" value="DNA_LIGASE_A3"/>
    <property type="match status" value="1"/>
</dbReference>
<evidence type="ECO:0000256" key="20">
    <source>
        <dbReference type="ARBA" id="ARBA00034003"/>
    </source>
</evidence>
<dbReference type="GO" id="GO:0003677">
    <property type="term" value="F:DNA binding"/>
    <property type="evidence" value="ECO:0007669"/>
    <property type="project" value="UniProtKB-KW"/>
</dbReference>
<keyword evidence="3 23" id="KW-0436">Ligase</keyword>
<dbReference type="NCBIfam" id="TIGR02778">
    <property type="entry name" value="ligD_pol"/>
    <property type="match status" value="1"/>
</dbReference>
<feature type="region of interest" description="Disordered" evidence="21">
    <location>
        <begin position="205"/>
        <end position="251"/>
    </location>
</feature>
<evidence type="ECO:0000256" key="21">
    <source>
        <dbReference type="SAM" id="MobiDB-lite"/>
    </source>
</evidence>
<dbReference type="RefSeq" id="WP_140452597.1">
    <property type="nucleotide sequence ID" value="NZ_VFRP01000002.1"/>
</dbReference>
<dbReference type="GO" id="GO:0006310">
    <property type="term" value="P:DNA recombination"/>
    <property type="evidence" value="ECO:0007669"/>
    <property type="project" value="UniProtKB-KW"/>
</dbReference>
<dbReference type="Pfam" id="PF21686">
    <property type="entry name" value="LigD_Prim-Pol"/>
    <property type="match status" value="1"/>
</dbReference>
<dbReference type="Gene3D" id="2.40.50.140">
    <property type="entry name" value="Nucleic acid-binding proteins"/>
    <property type="match status" value="1"/>
</dbReference>
<dbReference type="Pfam" id="PF04679">
    <property type="entry name" value="DNA_ligase_A_C"/>
    <property type="match status" value="1"/>
</dbReference>
<feature type="compositionally biased region" description="Pro residues" evidence="21">
    <location>
        <begin position="208"/>
        <end position="218"/>
    </location>
</feature>
<dbReference type="PANTHER" id="PTHR42705:SF2">
    <property type="entry name" value="BIFUNCTIONAL NON-HOMOLOGOUS END JOINING PROTEIN LIGD"/>
    <property type="match status" value="1"/>
</dbReference>
<keyword evidence="10" id="KW-0378">Hydrolase</keyword>
<dbReference type="EMBL" id="VFRP01000002">
    <property type="protein sequence ID" value="TPE52976.1"/>
    <property type="molecule type" value="Genomic_DNA"/>
</dbReference>
<proteinExistence type="predicted"/>
<evidence type="ECO:0000256" key="19">
    <source>
        <dbReference type="ARBA" id="ARBA00029943"/>
    </source>
</evidence>
<evidence type="ECO:0000256" key="8">
    <source>
        <dbReference type="ARBA" id="ARBA00022741"/>
    </source>
</evidence>
<comment type="cofactor">
    <cofactor evidence="1">
        <name>Mn(2+)</name>
        <dbReference type="ChEBI" id="CHEBI:29035"/>
    </cofactor>
</comment>
<keyword evidence="18" id="KW-0511">Multifunctional enzyme</keyword>
<feature type="domain" description="ATP-dependent DNA ligase family profile" evidence="22">
    <location>
        <begin position="340"/>
        <end position="464"/>
    </location>
</feature>
<dbReference type="InterPro" id="IPR014143">
    <property type="entry name" value="NHEJ_ligase_prk"/>
</dbReference>
<keyword evidence="6" id="KW-0540">Nuclease</keyword>
<dbReference type="InterPro" id="IPR012340">
    <property type="entry name" value="NA-bd_OB-fold"/>
</dbReference>
<evidence type="ECO:0000256" key="12">
    <source>
        <dbReference type="ARBA" id="ARBA00022840"/>
    </source>
</evidence>
<dbReference type="GO" id="GO:0003887">
    <property type="term" value="F:DNA-directed DNA polymerase activity"/>
    <property type="evidence" value="ECO:0007669"/>
    <property type="project" value="UniProtKB-KW"/>
</dbReference>
<keyword evidence="17" id="KW-0464">Manganese</keyword>
<keyword evidence="8" id="KW-0547">Nucleotide-binding</keyword>
<comment type="caution">
    <text evidence="23">The sequence shown here is derived from an EMBL/GenBank/DDBJ whole genome shotgun (WGS) entry which is preliminary data.</text>
</comment>
<evidence type="ECO:0000256" key="10">
    <source>
        <dbReference type="ARBA" id="ARBA00022801"/>
    </source>
</evidence>
<dbReference type="Gene3D" id="3.30.470.30">
    <property type="entry name" value="DNA ligase/mRNA capping enzyme"/>
    <property type="match status" value="1"/>
</dbReference>
<dbReference type="InterPro" id="IPR052171">
    <property type="entry name" value="NHEJ_LigD"/>
</dbReference>
<dbReference type="InterPro" id="IPR012310">
    <property type="entry name" value="DNA_ligase_ATP-dep_cent"/>
</dbReference>
<evidence type="ECO:0000256" key="13">
    <source>
        <dbReference type="ARBA" id="ARBA00022932"/>
    </source>
</evidence>
<evidence type="ECO:0000256" key="6">
    <source>
        <dbReference type="ARBA" id="ARBA00022722"/>
    </source>
</evidence>
<keyword evidence="15" id="KW-0233">DNA recombination</keyword>
<dbReference type="CDD" id="cd07971">
    <property type="entry name" value="OBF_DNA_ligase_LigD"/>
    <property type="match status" value="1"/>
</dbReference>
<evidence type="ECO:0000313" key="23">
    <source>
        <dbReference type="EMBL" id="TPE52976.1"/>
    </source>
</evidence>
<sequence length="841" mass="90367">MSDARTPRRGSGRDPSPGSGDGDALETYRRKRDFGRTAEPAGGAAPAAGHRFVVHKHHASSAHYDLRLELDGVLLSWAVPKGPSLDPADRRLAIRVEDHPLDYADFEGVIPEGSYGAGPTLVWDAGEWAPAGDARADLDKGALKFRLAGEKLRGGWMLARMKPKRGERRIPWLLIKEKDFAAAPGSDILAERPESVKSGRRIEDLIAPAPPPAPAKAPPPRRLRPGASKGARKAAMPATLPPQLATLADAPPDGRDWLHEMKFDGYRTMAFVEEGAARLVTRGGLDWTRRYGDLGAAFAALPCRAAVIDGEVVALDEKGVSRFALLQSALSDGPGGRLTFFAFDLLHLDGWDLTEVRLERRKALLAALLGPAPPAAIRLSDHVAGDGPAFFARAGEMGLEGVVSKRADAPYRPGRSRSWLKAKAPRTGDFTIAGYTASPRAGGLGALALGEWDGDELHYRGKVGTGFDEAAMADLLARLEPLRAGAPPLPEAPREVIPVRPVLTARIRYASRTGNNWVRHAVFLGLRGAATGRKASAPARGTKERMITEADLATISITNPDRRLFGRSGPTKLDVALYYARIGEAMLPHLLRRPVSLVRCPSGKSEDCFFQRHPFTGMPKALGKVAIGDSDGESKIYLTIDDAAGYLALAQFGVVEFHCWGARKDDVEHPDRVILDLDPGAGIGWREIVHAATHVGAELRAMGLVPFVKTSGGKGVHVVVPVTRRLGWKATHAASAAIAEAIAKTAPETFVTVMGERNRRNRIFIDFHRNARAATAVAPYSLRARGPLPASAPLDWADLETVEGPEDLNHATLPGLVAAAGDPWATIEDEARDLPEGARDR</sequence>
<dbReference type="InterPro" id="IPR014144">
    <property type="entry name" value="LigD_PE_domain"/>
</dbReference>
<reference evidence="23 24" key="1">
    <citation type="submission" date="2019-06" db="EMBL/GenBank/DDBJ databases">
        <title>A novel bacterium of genus Amaricoccus, isolated from marine sediment.</title>
        <authorList>
            <person name="Huang H."/>
            <person name="Mo K."/>
            <person name="Hu Y."/>
        </authorList>
    </citation>
    <scope>NUCLEOTIDE SEQUENCE [LARGE SCALE GENOMIC DNA]</scope>
    <source>
        <strain evidence="23 24">HB172011</strain>
    </source>
</reference>
<feature type="region of interest" description="Disordered" evidence="21">
    <location>
        <begin position="1"/>
        <end position="45"/>
    </location>
</feature>
<organism evidence="23 24">
    <name type="scientific">Amaricoccus solimangrovi</name>
    <dbReference type="NCBI Taxonomy" id="2589815"/>
    <lineage>
        <taxon>Bacteria</taxon>
        <taxon>Pseudomonadati</taxon>
        <taxon>Pseudomonadota</taxon>
        <taxon>Alphaproteobacteria</taxon>
        <taxon>Rhodobacterales</taxon>
        <taxon>Paracoccaceae</taxon>
        <taxon>Amaricoccus</taxon>
    </lineage>
</organism>
<gene>
    <name evidence="23" type="primary">ligD</name>
    <name evidence="23" type="ORF">FJM51_02810</name>
</gene>
<dbReference type="NCBIfam" id="TIGR02776">
    <property type="entry name" value="NHEJ_ligase_prk"/>
    <property type="match status" value="1"/>
</dbReference>
<keyword evidence="13" id="KW-0239">DNA-directed DNA polymerase</keyword>
<evidence type="ECO:0000256" key="18">
    <source>
        <dbReference type="ARBA" id="ARBA00023268"/>
    </source>
</evidence>
<evidence type="ECO:0000259" key="22">
    <source>
        <dbReference type="PROSITE" id="PS50160"/>
    </source>
</evidence>
<dbReference type="Proteomes" id="UP000319255">
    <property type="component" value="Unassembled WGS sequence"/>
</dbReference>
<evidence type="ECO:0000256" key="17">
    <source>
        <dbReference type="ARBA" id="ARBA00023211"/>
    </source>
</evidence>
<evidence type="ECO:0000256" key="11">
    <source>
        <dbReference type="ARBA" id="ARBA00022839"/>
    </source>
</evidence>
<dbReference type="OrthoDB" id="9802472at2"/>
<dbReference type="NCBIfam" id="TIGR02777">
    <property type="entry name" value="LigD_PE_dom"/>
    <property type="match status" value="1"/>
</dbReference>
<dbReference type="CDD" id="cd07906">
    <property type="entry name" value="Adenylation_DNA_ligase_LigD_LigC"/>
    <property type="match status" value="1"/>
</dbReference>
<evidence type="ECO:0000256" key="16">
    <source>
        <dbReference type="ARBA" id="ARBA00023204"/>
    </source>
</evidence>
<evidence type="ECO:0000256" key="14">
    <source>
        <dbReference type="ARBA" id="ARBA00023125"/>
    </source>
</evidence>
<dbReference type="InterPro" id="IPR012309">
    <property type="entry name" value="DNA_ligase_ATP-dep_C"/>
</dbReference>
<dbReference type="SUPFAM" id="SSF50249">
    <property type="entry name" value="Nucleic acid-binding proteins"/>
    <property type="match status" value="1"/>
</dbReference>
<keyword evidence="12" id="KW-0067">ATP-binding</keyword>
<dbReference type="SUPFAM" id="SSF56091">
    <property type="entry name" value="DNA ligase/mRNA capping enzyme, catalytic domain"/>
    <property type="match status" value="1"/>
</dbReference>
<dbReference type="AlphaFoldDB" id="A0A501X112"/>
<evidence type="ECO:0000313" key="24">
    <source>
        <dbReference type="Proteomes" id="UP000319255"/>
    </source>
</evidence>
<keyword evidence="14" id="KW-0238">DNA-binding</keyword>
<evidence type="ECO:0000256" key="3">
    <source>
        <dbReference type="ARBA" id="ARBA00022598"/>
    </source>
</evidence>
<dbReference type="Gene3D" id="3.30.1490.70">
    <property type="match status" value="1"/>
</dbReference>
<evidence type="ECO:0000256" key="2">
    <source>
        <dbReference type="ARBA" id="ARBA00012727"/>
    </source>
</evidence>
<dbReference type="GO" id="GO:0046872">
    <property type="term" value="F:metal ion binding"/>
    <property type="evidence" value="ECO:0007669"/>
    <property type="project" value="UniProtKB-KW"/>
</dbReference>
<dbReference type="GO" id="GO:0006281">
    <property type="term" value="P:DNA repair"/>
    <property type="evidence" value="ECO:0007669"/>
    <property type="project" value="UniProtKB-KW"/>
</dbReference>
<dbReference type="InterPro" id="IPR014146">
    <property type="entry name" value="LigD_ligase_dom"/>
</dbReference>
<keyword evidence="24" id="KW-1185">Reference proteome</keyword>
<dbReference type="GO" id="GO:0003910">
    <property type="term" value="F:DNA ligase (ATP) activity"/>
    <property type="evidence" value="ECO:0007669"/>
    <property type="project" value="UniProtKB-EC"/>
</dbReference>
<protein>
    <recommendedName>
        <fullName evidence="2">DNA ligase (ATP)</fullName>
        <ecNumber evidence="2">6.5.1.1</ecNumber>
    </recommendedName>
    <alternativeName>
        <fullName evidence="19">NHEJ DNA polymerase</fullName>
    </alternativeName>
</protein>
<dbReference type="Gene3D" id="3.90.920.10">
    <property type="entry name" value="DNA primase, PRIM domain"/>
    <property type="match status" value="1"/>
</dbReference>
<evidence type="ECO:0000256" key="4">
    <source>
        <dbReference type="ARBA" id="ARBA00022679"/>
    </source>
</evidence>
<evidence type="ECO:0000256" key="15">
    <source>
        <dbReference type="ARBA" id="ARBA00023172"/>
    </source>
</evidence>
<accession>A0A501X112</accession>
<name>A0A501X112_9RHOB</name>
<evidence type="ECO:0000256" key="9">
    <source>
        <dbReference type="ARBA" id="ARBA00022763"/>
    </source>
</evidence>
<keyword evidence="16" id="KW-0234">DNA repair</keyword>
<evidence type="ECO:0000256" key="5">
    <source>
        <dbReference type="ARBA" id="ARBA00022695"/>
    </source>
</evidence>
<evidence type="ECO:0000256" key="1">
    <source>
        <dbReference type="ARBA" id="ARBA00001936"/>
    </source>
</evidence>
<dbReference type="InterPro" id="IPR014145">
    <property type="entry name" value="LigD_pol_dom"/>
</dbReference>